<dbReference type="Gene3D" id="3.40.50.150">
    <property type="entry name" value="Vaccinia Virus protein VP39"/>
    <property type="match status" value="1"/>
</dbReference>
<dbReference type="PANTHER" id="PTHR43861:SF1">
    <property type="entry name" value="TRANS-ACONITATE 2-METHYLTRANSFERASE"/>
    <property type="match status" value="1"/>
</dbReference>
<dbReference type="Gene3D" id="2.20.25.110">
    <property type="entry name" value="S-adenosyl-L-methionine-dependent methyltransferases"/>
    <property type="match status" value="1"/>
</dbReference>
<reference evidence="4 5" key="1">
    <citation type="submission" date="2018-08" db="EMBL/GenBank/DDBJ databases">
        <title>Genome sequence of strict halophilic Halobacillus trueperi SS1 isolated from Lunsu, a salty water body of North West Himalayas.</title>
        <authorList>
            <person name="Gupta S."/>
            <person name="Sharma P."/>
            <person name="Dev K."/>
            <person name="Baumler D."/>
            <person name="Sourirajan A."/>
        </authorList>
    </citation>
    <scope>NUCLEOTIDE SEQUENCE [LARGE SCALE GENOMIC DNA]</scope>
    <source>
        <strain evidence="4 5">SS1</strain>
    </source>
</reference>
<dbReference type="SUPFAM" id="SSF53335">
    <property type="entry name" value="S-adenosyl-L-methionine-dependent methyltransferases"/>
    <property type="match status" value="1"/>
</dbReference>
<dbReference type="GO" id="GO:0008168">
    <property type="term" value="F:methyltransferase activity"/>
    <property type="evidence" value="ECO:0007669"/>
    <property type="project" value="UniProtKB-KW"/>
</dbReference>
<evidence type="ECO:0000256" key="2">
    <source>
        <dbReference type="ARBA" id="ARBA00022679"/>
    </source>
</evidence>
<accession>A0A3D8VRE3</accession>
<protein>
    <submittedName>
        <fullName evidence="4">Class I SAM-dependent methyltransferase</fullName>
    </submittedName>
</protein>
<dbReference type="PANTHER" id="PTHR43861">
    <property type="entry name" value="TRANS-ACONITATE 2-METHYLTRANSFERASE-RELATED"/>
    <property type="match status" value="1"/>
</dbReference>
<dbReference type="InterPro" id="IPR041698">
    <property type="entry name" value="Methyltransf_25"/>
</dbReference>
<feature type="domain" description="Methyltransferase" evidence="3">
    <location>
        <begin position="40"/>
        <end position="133"/>
    </location>
</feature>
<evidence type="ECO:0000259" key="3">
    <source>
        <dbReference type="Pfam" id="PF13649"/>
    </source>
</evidence>
<evidence type="ECO:0000313" key="5">
    <source>
        <dbReference type="Proteomes" id="UP000257032"/>
    </source>
</evidence>
<sequence>MSYGDMARVYDLLMQDAPYDQWVDFTKEILQQYRPEGQKILDVGCGTGEITHRLHNEGYHMTGIDLSSDMLAVAQQKNPRAAIEWIQQDMTSLEGLADYDCVISYCDVFNYLTDEQKVQQAFRSIYQSLANGGVFMFDVHSIDHIRNDLSGATFAEVRDDLSFIWFCDSGELENSLVHDLTFFVEDDDKYQRFDEIHEQRGYDHKALQSWLTQSGFKVQGVFSDFSETPSIEGERWLFVCTKG</sequence>
<dbReference type="InterPro" id="IPR029063">
    <property type="entry name" value="SAM-dependent_MTases_sf"/>
</dbReference>
<comment type="caution">
    <text evidence="4">The sequence shown here is derived from an EMBL/GenBank/DDBJ whole genome shotgun (WGS) entry which is preliminary data.</text>
</comment>
<dbReference type="EMBL" id="QTLC01000023">
    <property type="protein sequence ID" value="RDY71976.1"/>
    <property type="molecule type" value="Genomic_DNA"/>
</dbReference>
<dbReference type="AlphaFoldDB" id="A0A3D8VRE3"/>
<dbReference type="CDD" id="cd02440">
    <property type="entry name" value="AdoMet_MTases"/>
    <property type="match status" value="1"/>
</dbReference>
<keyword evidence="2 4" id="KW-0808">Transferase</keyword>
<evidence type="ECO:0000313" key="4">
    <source>
        <dbReference type="EMBL" id="RDY71976.1"/>
    </source>
</evidence>
<name>A0A3D8VRE3_9BACI</name>
<dbReference type="Pfam" id="PF13649">
    <property type="entry name" value="Methyltransf_25"/>
    <property type="match status" value="1"/>
</dbReference>
<dbReference type="Proteomes" id="UP000257032">
    <property type="component" value="Unassembled WGS sequence"/>
</dbReference>
<dbReference type="GO" id="GO:0032259">
    <property type="term" value="P:methylation"/>
    <property type="evidence" value="ECO:0007669"/>
    <property type="project" value="UniProtKB-KW"/>
</dbReference>
<organism evidence="4 5">
    <name type="scientific">Halobacillus trueperi</name>
    <dbReference type="NCBI Taxonomy" id="156205"/>
    <lineage>
        <taxon>Bacteria</taxon>
        <taxon>Bacillati</taxon>
        <taxon>Bacillota</taxon>
        <taxon>Bacilli</taxon>
        <taxon>Bacillales</taxon>
        <taxon>Bacillaceae</taxon>
        <taxon>Halobacillus</taxon>
    </lineage>
</organism>
<proteinExistence type="predicted"/>
<gene>
    <name evidence="4" type="ORF">DXT76_04570</name>
</gene>
<evidence type="ECO:0000256" key="1">
    <source>
        <dbReference type="ARBA" id="ARBA00022603"/>
    </source>
</evidence>
<keyword evidence="1 4" id="KW-0489">Methyltransferase</keyword>